<name>A0A2G9YCL9_9BACT</name>
<dbReference type="Proteomes" id="UP000231480">
    <property type="component" value="Unassembled WGS sequence"/>
</dbReference>
<dbReference type="Gene3D" id="2.30.130.30">
    <property type="entry name" value="Hypothetical protein"/>
    <property type="match status" value="1"/>
</dbReference>
<evidence type="ECO:0000313" key="2">
    <source>
        <dbReference type="EMBL" id="PIP16989.1"/>
    </source>
</evidence>
<dbReference type="SUPFAM" id="SSF88697">
    <property type="entry name" value="PUA domain-like"/>
    <property type="match status" value="1"/>
</dbReference>
<reference evidence="2 3" key="1">
    <citation type="submission" date="2017-09" db="EMBL/GenBank/DDBJ databases">
        <title>Depth-based differentiation of microbial function through sediment-hosted aquifers and enrichment of novel symbionts in the deep terrestrial subsurface.</title>
        <authorList>
            <person name="Probst A.J."/>
            <person name="Ladd B."/>
            <person name="Jarett J.K."/>
            <person name="Geller-Mcgrath D.E."/>
            <person name="Sieber C.M."/>
            <person name="Emerson J.B."/>
            <person name="Anantharaman K."/>
            <person name="Thomas B.C."/>
            <person name="Malmstrom R."/>
            <person name="Stieglmeier M."/>
            <person name="Klingl A."/>
            <person name="Woyke T."/>
            <person name="Ryan C.M."/>
            <person name="Banfield J.F."/>
        </authorList>
    </citation>
    <scope>NUCLEOTIDE SEQUENCE [LARGE SCALE GENOMIC DNA]</scope>
    <source>
        <strain evidence="2">CG23_combo_of_CG06-09_8_20_14_all_37_13</strain>
    </source>
</reference>
<sequence length="148" mass="17115">MHHIAIMRKSWGLLPKILTGEKTVESRWYKNKYAPWDKIKQGDIVYFKDSGELVTIKAEVSKILQFENLTKQKTKEILDKYAQADLGVDKLTPEIKDYVADKNYCILIFFKNPKKIKPFNINKSGFGAMASWICVKNIAKIKIESCQL</sequence>
<dbReference type="InterPro" id="IPR015947">
    <property type="entry name" value="PUA-like_sf"/>
</dbReference>
<dbReference type="EMBL" id="PCRH01000053">
    <property type="protein sequence ID" value="PIP16989.1"/>
    <property type="molecule type" value="Genomic_DNA"/>
</dbReference>
<evidence type="ECO:0000313" key="3">
    <source>
        <dbReference type="Proteomes" id="UP000231480"/>
    </source>
</evidence>
<comment type="caution">
    <text evidence="2">The sequence shown here is derived from an EMBL/GenBank/DDBJ whole genome shotgun (WGS) entry which is preliminary data.</text>
</comment>
<dbReference type="InterPro" id="IPR007374">
    <property type="entry name" value="ASCH_domain"/>
</dbReference>
<proteinExistence type="predicted"/>
<dbReference type="AlphaFoldDB" id="A0A2G9YCL9"/>
<protein>
    <recommendedName>
        <fullName evidence="1">ASCH domain-containing protein</fullName>
    </recommendedName>
</protein>
<dbReference type="Pfam" id="PF04266">
    <property type="entry name" value="ASCH"/>
    <property type="match status" value="1"/>
</dbReference>
<gene>
    <name evidence="2" type="ORF">COX44_02375</name>
</gene>
<feature type="domain" description="ASCH" evidence="1">
    <location>
        <begin position="14"/>
        <end position="75"/>
    </location>
</feature>
<accession>A0A2G9YCL9</accession>
<evidence type="ECO:0000259" key="1">
    <source>
        <dbReference type="Pfam" id="PF04266"/>
    </source>
</evidence>
<organism evidence="2 3">
    <name type="scientific">Candidatus Portnoybacteria bacterium CG23_combo_of_CG06-09_8_20_14_all_37_13</name>
    <dbReference type="NCBI Taxonomy" id="1974819"/>
    <lineage>
        <taxon>Bacteria</taxon>
        <taxon>Candidatus Portnoyibacteriota</taxon>
    </lineage>
</organism>